<dbReference type="SMART" id="SM00563">
    <property type="entry name" value="PlsC"/>
    <property type="match status" value="1"/>
</dbReference>
<gene>
    <name evidence="4" type="ORF">ENW73_06425</name>
</gene>
<dbReference type="SUPFAM" id="SSF69593">
    <property type="entry name" value="Glycerol-3-phosphate (1)-acyltransferase"/>
    <property type="match status" value="1"/>
</dbReference>
<feature type="domain" description="Phospholipid/glycerol acyltransferase" evidence="3">
    <location>
        <begin position="71"/>
        <end position="186"/>
    </location>
</feature>
<dbReference type="GO" id="GO:0003841">
    <property type="term" value="F:1-acylglycerol-3-phosphate O-acyltransferase activity"/>
    <property type="evidence" value="ECO:0007669"/>
    <property type="project" value="TreeGrafter"/>
</dbReference>
<accession>A0A7C6AAF5</accession>
<dbReference type="EMBL" id="DTLI01000153">
    <property type="protein sequence ID" value="HHS52484.1"/>
    <property type="molecule type" value="Genomic_DNA"/>
</dbReference>
<evidence type="ECO:0000256" key="1">
    <source>
        <dbReference type="ARBA" id="ARBA00022679"/>
    </source>
</evidence>
<dbReference type="PANTHER" id="PTHR10434:SF11">
    <property type="entry name" value="1-ACYL-SN-GLYCEROL-3-PHOSPHATE ACYLTRANSFERASE"/>
    <property type="match status" value="1"/>
</dbReference>
<dbReference type="Pfam" id="PF01553">
    <property type="entry name" value="Acyltransferase"/>
    <property type="match status" value="1"/>
</dbReference>
<dbReference type="CDD" id="cd07989">
    <property type="entry name" value="LPLAT_AGPAT-like"/>
    <property type="match status" value="1"/>
</dbReference>
<organism evidence="4">
    <name type="scientific">candidate division WOR-3 bacterium</name>
    <dbReference type="NCBI Taxonomy" id="2052148"/>
    <lineage>
        <taxon>Bacteria</taxon>
        <taxon>Bacteria division WOR-3</taxon>
    </lineage>
</organism>
<dbReference type="AlphaFoldDB" id="A0A7C6AAF5"/>
<evidence type="ECO:0000313" key="4">
    <source>
        <dbReference type="EMBL" id="HHS52484.1"/>
    </source>
</evidence>
<reference evidence="4" key="1">
    <citation type="journal article" date="2020" name="mSystems">
        <title>Genome- and Community-Level Interaction Insights into Carbon Utilization and Element Cycling Functions of Hydrothermarchaeota in Hydrothermal Sediment.</title>
        <authorList>
            <person name="Zhou Z."/>
            <person name="Liu Y."/>
            <person name="Xu W."/>
            <person name="Pan J."/>
            <person name="Luo Z.H."/>
            <person name="Li M."/>
        </authorList>
    </citation>
    <scope>NUCLEOTIDE SEQUENCE [LARGE SCALE GENOMIC DNA]</scope>
    <source>
        <strain evidence="4">SpSt-876</strain>
    </source>
</reference>
<name>A0A7C6AAF5_UNCW3</name>
<evidence type="ECO:0000259" key="3">
    <source>
        <dbReference type="SMART" id="SM00563"/>
    </source>
</evidence>
<evidence type="ECO:0000256" key="2">
    <source>
        <dbReference type="ARBA" id="ARBA00023315"/>
    </source>
</evidence>
<comment type="caution">
    <text evidence="4">The sequence shown here is derived from an EMBL/GenBank/DDBJ whole genome shotgun (WGS) entry which is preliminary data.</text>
</comment>
<dbReference type="GO" id="GO:0006654">
    <property type="term" value="P:phosphatidic acid biosynthetic process"/>
    <property type="evidence" value="ECO:0007669"/>
    <property type="project" value="TreeGrafter"/>
</dbReference>
<proteinExistence type="predicted"/>
<dbReference type="PANTHER" id="PTHR10434">
    <property type="entry name" value="1-ACYL-SN-GLYCEROL-3-PHOSPHATE ACYLTRANSFERASE"/>
    <property type="match status" value="1"/>
</dbReference>
<protein>
    <submittedName>
        <fullName evidence="4">1-acyl-sn-glycerol-3-phosphate acyltransferase</fullName>
    </submittedName>
</protein>
<keyword evidence="1 4" id="KW-0808">Transferase</keyword>
<keyword evidence="2 4" id="KW-0012">Acyltransferase</keyword>
<sequence length="260" mass="29351">MPIIRQGQGDRDKSRVFFTYPLSLSSRDCLIRKSDLFQNIPKALFSQFYRCLIKLKINSVSSDYFANHKPLILAINHKTGVDPIAVLAAFKRRIFFATDGTWFNNWFGRFFFSKLCDGIPVYNKQGAENIPGLKRCLELLRQGFIVGFFPEGTLVRNKPIGQIRNGAAYLSLKSGVPIVPVYIKAQVMGPYPGEEVGSASIYEGVISVFGNLFHQIIISIGEPVLPETDQDQLPKVESALIKKINQKLYDRFLKLVKEAK</sequence>
<dbReference type="InterPro" id="IPR002123">
    <property type="entry name" value="Plipid/glycerol_acylTrfase"/>
</dbReference>